<reference evidence="1" key="1">
    <citation type="journal article" date="2014" name="Int. J. Syst. Evol. Microbiol.">
        <title>Complete genome sequence of Corynebacterium casei LMG S-19264T (=DSM 44701T), isolated from a smear-ripened cheese.</title>
        <authorList>
            <consortium name="US DOE Joint Genome Institute (JGI-PGF)"/>
            <person name="Walter F."/>
            <person name="Albersmeier A."/>
            <person name="Kalinowski J."/>
            <person name="Ruckert C."/>
        </authorList>
    </citation>
    <scope>NUCLEOTIDE SEQUENCE</scope>
    <source>
        <strain evidence="1">CGMCC 1.12195</strain>
    </source>
</reference>
<gene>
    <name evidence="1" type="ORF">GCM10007415_09140</name>
</gene>
<sequence length="252" mass="28380">MQLKGIPFTDPFFEETLAKGRSKIFNSSRFRPASAVDLLAAWGTALPHIPPTAFIFHVSRCGSTLLSQLLGLHPLCISLAEVPFFDDIIRLPFKTDAPSGFSVSETLSAAIRLYGQQRIGNEQHLIIKLDSWHMFFWRQLRALYPEVPFILLYRRPDEVVRSHRKLRGMHAVPGLIEPVVFGFDPKEIHAADLDDYLARVLERYFSTYLDIASSDSRAVLLNYEEGPLGLLHNVASSCGMALNETHIMEAAK</sequence>
<proteinExistence type="predicted"/>
<evidence type="ECO:0008006" key="3">
    <source>
        <dbReference type="Google" id="ProtNLM"/>
    </source>
</evidence>
<dbReference type="EMBL" id="BMER01000001">
    <property type="protein sequence ID" value="GGG79182.1"/>
    <property type="molecule type" value="Genomic_DNA"/>
</dbReference>
<name>A0A917M5T5_9SPHI</name>
<dbReference type="Proteomes" id="UP000660862">
    <property type="component" value="Unassembled WGS sequence"/>
</dbReference>
<dbReference type="SUPFAM" id="SSF52540">
    <property type="entry name" value="P-loop containing nucleoside triphosphate hydrolases"/>
    <property type="match status" value="1"/>
</dbReference>
<accession>A0A917M5T5</accession>
<evidence type="ECO:0000313" key="1">
    <source>
        <dbReference type="EMBL" id="GGG79182.1"/>
    </source>
</evidence>
<keyword evidence="2" id="KW-1185">Reference proteome</keyword>
<evidence type="ECO:0000313" key="2">
    <source>
        <dbReference type="Proteomes" id="UP000660862"/>
    </source>
</evidence>
<reference evidence="1" key="2">
    <citation type="submission" date="2020-09" db="EMBL/GenBank/DDBJ databases">
        <authorList>
            <person name="Sun Q."/>
            <person name="Zhou Y."/>
        </authorList>
    </citation>
    <scope>NUCLEOTIDE SEQUENCE</scope>
    <source>
        <strain evidence="1">CGMCC 1.12195</strain>
    </source>
</reference>
<dbReference type="AlphaFoldDB" id="A0A917M5T5"/>
<protein>
    <recommendedName>
        <fullName evidence="3">Sulfotransferase family protein</fullName>
    </recommendedName>
</protein>
<dbReference type="Gene3D" id="3.40.50.300">
    <property type="entry name" value="P-loop containing nucleotide triphosphate hydrolases"/>
    <property type="match status" value="1"/>
</dbReference>
<dbReference type="InterPro" id="IPR027417">
    <property type="entry name" value="P-loop_NTPase"/>
</dbReference>
<comment type="caution">
    <text evidence="1">The sequence shown here is derived from an EMBL/GenBank/DDBJ whole genome shotgun (WGS) entry which is preliminary data.</text>
</comment>
<organism evidence="1 2">
    <name type="scientific">Parapedobacter pyrenivorans</name>
    <dbReference type="NCBI Taxonomy" id="1305674"/>
    <lineage>
        <taxon>Bacteria</taxon>
        <taxon>Pseudomonadati</taxon>
        <taxon>Bacteroidota</taxon>
        <taxon>Sphingobacteriia</taxon>
        <taxon>Sphingobacteriales</taxon>
        <taxon>Sphingobacteriaceae</taxon>
        <taxon>Parapedobacter</taxon>
    </lineage>
</organism>